<dbReference type="HAMAP" id="MF_00624">
    <property type="entry name" value="GlgC"/>
    <property type="match status" value="1"/>
</dbReference>
<dbReference type="NCBIfam" id="TIGR02091">
    <property type="entry name" value="glgC"/>
    <property type="match status" value="1"/>
</dbReference>
<comment type="subunit">
    <text evidence="9">Homotetramer.</text>
</comment>
<dbReference type="Pfam" id="PF00483">
    <property type="entry name" value="NTP_transferase"/>
    <property type="match status" value="1"/>
</dbReference>
<evidence type="ECO:0000256" key="4">
    <source>
        <dbReference type="ARBA" id="ARBA00022695"/>
    </source>
</evidence>
<feature type="site" description="Could play a key role in the communication between the regulatory and the substrate sites" evidence="9">
    <location>
        <position position="85"/>
    </location>
</feature>
<dbReference type="KEGG" id="ddz:DSYM_04420"/>
<accession>A0A809QWE7</accession>
<dbReference type="GO" id="GO:0008878">
    <property type="term" value="F:glucose-1-phosphate adenylyltransferase activity"/>
    <property type="evidence" value="ECO:0007669"/>
    <property type="project" value="UniProtKB-UniRule"/>
</dbReference>
<keyword evidence="6 9" id="KW-0067">ATP-binding</keyword>
<dbReference type="CDD" id="cd02508">
    <property type="entry name" value="ADP_Glucose_PP"/>
    <property type="match status" value="1"/>
</dbReference>
<evidence type="ECO:0000256" key="3">
    <source>
        <dbReference type="ARBA" id="ARBA00022679"/>
    </source>
</evidence>
<dbReference type="EMBL" id="AP021857">
    <property type="protein sequence ID" value="BBO19743.1"/>
    <property type="molecule type" value="Genomic_DNA"/>
</dbReference>
<dbReference type="CDD" id="cd04651">
    <property type="entry name" value="LbH_G1P_AT_C"/>
    <property type="match status" value="1"/>
</dbReference>
<comment type="similarity">
    <text evidence="1 9">Belongs to the bacterial/plant glucose-1-phosphate adenylyltransferase family.</text>
</comment>
<dbReference type="NCBIfam" id="NF002023">
    <property type="entry name" value="PRK00844.1"/>
    <property type="match status" value="1"/>
</dbReference>
<feature type="binding site" evidence="9">
    <location>
        <position position="124"/>
    </location>
    <ligand>
        <name>alpha-D-glucose 1-phosphate</name>
        <dbReference type="ChEBI" id="CHEBI:58601"/>
    </ligand>
</feature>
<keyword evidence="7 9" id="KW-0320">Glycogen biosynthesis</keyword>
<feature type="binding site" evidence="9">
    <location>
        <position position="189"/>
    </location>
    <ligand>
        <name>alpha-D-glucose 1-phosphate</name>
        <dbReference type="ChEBI" id="CHEBI:58601"/>
    </ligand>
</feature>
<dbReference type="InterPro" id="IPR023049">
    <property type="entry name" value="GlgC_bac"/>
</dbReference>
<evidence type="ECO:0000259" key="10">
    <source>
        <dbReference type="Pfam" id="PF00483"/>
    </source>
</evidence>
<dbReference type="UniPathway" id="UPA00164"/>
<dbReference type="SUPFAM" id="SSF51161">
    <property type="entry name" value="Trimeric LpxA-like enzymes"/>
    <property type="match status" value="1"/>
</dbReference>
<dbReference type="PROSITE" id="PS00808">
    <property type="entry name" value="ADP_GLC_PYROPHOSPH_1"/>
    <property type="match status" value="1"/>
</dbReference>
<feature type="binding site" evidence="9">
    <location>
        <position position="222"/>
    </location>
    <ligand>
        <name>alpha-D-glucose 1-phosphate</name>
        <dbReference type="ChEBI" id="CHEBI:58601"/>
    </ligand>
</feature>
<feature type="binding site" evidence="9">
    <location>
        <begin position="204"/>
        <end position="205"/>
    </location>
    <ligand>
        <name>alpha-D-glucose 1-phosphate</name>
        <dbReference type="ChEBI" id="CHEBI:58601"/>
    </ligand>
</feature>
<comment type="catalytic activity">
    <reaction evidence="9">
        <text>alpha-D-glucose 1-phosphate + ATP + H(+) = ADP-alpha-D-glucose + diphosphate</text>
        <dbReference type="Rhea" id="RHEA:12120"/>
        <dbReference type="ChEBI" id="CHEBI:15378"/>
        <dbReference type="ChEBI" id="CHEBI:30616"/>
        <dbReference type="ChEBI" id="CHEBI:33019"/>
        <dbReference type="ChEBI" id="CHEBI:57498"/>
        <dbReference type="ChEBI" id="CHEBI:58601"/>
        <dbReference type="EC" id="2.7.7.27"/>
    </reaction>
</comment>
<organism evidence="12 13">
    <name type="scientific">Candidatus Desulfobacillus denitrificans</name>
    <dbReference type="NCBI Taxonomy" id="2608985"/>
    <lineage>
        <taxon>Bacteria</taxon>
        <taxon>Pseudomonadati</taxon>
        <taxon>Pseudomonadota</taxon>
        <taxon>Betaproteobacteria</taxon>
        <taxon>Candidatus Desulfobacillus</taxon>
    </lineage>
</organism>
<dbReference type="InterPro" id="IPR029044">
    <property type="entry name" value="Nucleotide-diphossugar_trans"/>
</dbReference>
<dbReference type="PANTHER" id="PTHR43523">
    <property type="entry name" value="GLUCOSE-1-PHOSPHATE ADENYLYLTRANSFERASE-RELATED"/>
    <property type="match status" value="1"/>
</dbReference>
<dbReference type="SUPFAM" id="SSF53448">
    <property type="entry name" value="Nucleotide-diphospho-sugar transferases"/>
    <property type="match status" value="1"/>
</dbReference>
<evidence type="ECO:0000313" key="13">
    <source>
        <dbReference type="Proteomes" id="UP000662914"/>
    </source>
</evidence>
<dbReference type="Pfam" id="PF24894">
    <property type="entry name" value="Hexapep_GlmU"/>
    <property type="match status" value="1"/>
</dbReference>
<evidence type="ECO:0000256" key="9">
    <source>
        <dbReference type="HAMAP-Rule" id="MF_00624"/>
    </source>
</evidence>
<dbReference type="Gene3D" id="3.90.550.10">
    <property type="entry name" value="Spore Coat Polysaccharide Biosynthesis Protein SpsA, Chain A"/>
    <property type="match status" value="1"/>
</dbReference>
<dbReference type="InterPro" id="IPR056818">
    <property type="entry name" value="GlmU/GlgC-like_hexapep"/>
</dbReference>
<comment type="pathway">
    <text evidence="9">Glycan biosynthesis; glycogen biosynthesis.</text>
</comment>
<evidence type="ECO:0000256" key="1">
    <source>
        <dbReference type="ARBA" id="ARBA00010443"/>
    </source>
</evidence>
<keyword evidence="4 9" id="KW-0548">Nucleotidyltransferase</keyword>
<feature type="site" description="Could play a key role in the communication between the regulatory and the substrate sites" evidence="9">
    <location>
        <position position="123"/>
    </location>
</feature>
<keyword evidence="2 9" id="KW-0321">Glycogen metabolism</keyword>
<gene>
    <name evidence="9" type="primary">glgC</name>
    <name evidence="12" type="ORF">DSYM_04420</name>
</gene>
<reference evidence="12" key="1">
    <citation type="journal article" name="DNA Res.">
        <title>The physiological potential of anammox bacteria as revealed by their core genome structure.</title>
        <authorList>
            <person name="Okubo T."/>
            <person name="Toyoda A."/>
            <person name="Fukuhara K."/>
            <person name="Uchiyama I."/>
            <person name="Harigaya Y."/>
            <person name="Kuroiwa M."/>
            <person name="Suzuki T."/>
            <person name="Murakami Y."/>
            <person name="Suwa Y."/>
            <person name="Takami H."/>
        </authorList>
    </citation>
    <scope>NUCLEOTIDE SEQUENCE</scope>
    <source>
        <strain evidence="12">317325-3</strain>
    </source>
</reference>
<dbReference type="AlphaFoldDB" id="A0A809QWE7"/>
<evidence type="ECO:0000256" key="2">
    <source>
        <dbReference type="ARBA" id="ARBA00022600"/>
    </source>
</evidence>
<name>A0A809QWE7_9PROT</name>
<dbReference type="InterPro" id="IPR011831">
    <property type="entry name" value="ADP-Glc_PPase"/>
</dbReference>
<feature type="domain" description="Nucleotidyl transferase" evidence="10">
    <location>
        <begin position="33"/>
        <end position="300"/>
    </location>
</feature>
<protein>
    <recommendedName>
        <fullName evidence="9">Glucose-1-phosphate adenylyltransferase</fullName>
        <ecNumber evidence="9">2.7.7.27</ecNumber>
    </recommendedName>
    <alternativeName>
        <fullName evidence="9">ADP-glucose pyrophosphorylase</fullName>
        <shortName evidence="9">ADPGlc PPase</shortName>
    </alternativeName>
    <alternativeName>
        <fullName evidence="9">ADP-glucose synthase</fullName>
    </alternativeName>
</protein>
<dbReference type="EC" id="2.7.7.27" evidence="9"/>
<evidence type="ECO:0000256" key="6">
    <source>
        <dbReference type="ARBA" id="ARBA00022840"/>
    </source>
</evidence>
<keyword evidence="5 9" id="KW-0547">Nucleotide-binding</keyword>
<evidence type="ECO:0000259" key="11">
    <source>
        <dbReference type="Pfam" id="PF24894"/>
    </source>
</evidence>
<evidence type="ECO:0000256" key="7">
    <source>
        <dbReference type="ARBA" id="ARBA00023056"/>
    </source>
</evidence>
<dbReference type="GO" id="GO:0005978">
    <property type="term" value="P:glycogen biosynthetic process"/>
    <property type="evidence" value="ECO:0007669"/>
    <property type="project" value="UniProtKB-UniRule"/>
</dbReference>
<dbReference type="InterPro" id="IPR005836">
    <property type="entry name" value="ADP_Glu_pyroP_CS"/>
</dbReference>
<dbReference type="GO" id="GO:0005524">
    <property type="term" value="F:ATP binding"/>
    <property type="evidence" value="ECO:0007669"/>
    <property type="project" value="UniProtKB-KW"/>
</dbReference>
<dbReference type="Gene3D" id="2.160.10.10">
    <property type="entry name" value="Hexapeptide repeat proteins"/>
    <property type="match status" value="1"/>
</dbReference>
<evidence type="ECO:0000256" key="5">
    <source>
        <dbReference type="ARBA" id="ARBA00022741"/>
    </source>
</evidence>
<evidence type="ECO:0000313" key="12">
    <source>
        <dbReference type="EMBL" id="BBO19743.1"/>
    </source>
</evidence>
<sequence length="439" mass="49867">MRESDETLRQAFSITRGNQGPRFISQLTRDAFAVVLAGGRGSRLKQLTDWRSKPAVPFAGKFRIVDFTLSNCVNSGIRRIGVATQYKSQSLIHHLQRGWSFLDGRLNEFIDLLPAQQQMGEEWYKGTADAVFQNLDMLRRNHPKYIFVLSGDHVYKMDYGRMLAFHVAEQADLTVACIEVPREEAGAFGVMSVDEGRRITRFDEKPKHPEPVPGKPDRALASMGVYVFNAGFLFDQLIRDGEEATSSHDFGKDLIPHAVRHHRVFAHDFAESCLGSEEGRPYWRDVGTVDAYWAANMDIISVTPELNLYDDNWPIWTYQEQLPPAKFVFDDEDRRGMAVDSMTSGDCIISGAVVRRSLLFSSVRIEERSLVEDSVILPKVRIGRNVVIKRAILDKRCRIPDGMRIGVDREEDARRFHVTEKGIVLVTPEMLGQRVHGVR</sequence>
<dbReference type="InterPro" id="IPR005835">
    <property type="entry name" value="NTP_transferase_dom"/>
</dbReference>
<dbReference type="Proteomes" id="UP000662914">
    <property type="component" value="Chromosome"/>
</dbReference>
<dbReference type="NCBIfam" id="NF001947">
    <property type="entry name" value="PRK00725.1"/>
    <property type="match status" value="1"/>
</dbReference>
<feature type="domain" description="Glucose-1-phosphate adenylyltransferase/Bifunctional protein GlmU-like C-terminal hexapeptide" evidence="11">
    <location>
        <begin position="323"/>
        <end position="426"/>
    </location>
</feature>
<comment type="function">
    <text evidence="9">Involved in the biosynthesis of ADP-glucose, a building block required for the elongation reactions to produce glycogen. Catalyzes the reaction between ATP and alpha-D-glucose 1-phosphate (G1P) to produce pyrophosphate and ADP-Glc.</text>
</comment>
<dbReference type="PANTHER" id="PTHR43523:SF2">
    <property type="entry name" value="GLUCOSE-1-PHOSPHATE ADENYLYLTRANSFERASE"/>
    <property type="match status" value="1"/>
</dbReference>
<keyword evidence="3 9" id="KW-0808">Transferase</keyword>
<keyword evidence="8 9" id="KW-0119">Carbohydrate metabolism</keyword>
<dbReference type="InterPro" id="IPR011004">
    <property type="entry name" value="Trimer_LpxA-like_sf"/>
</dbReference>
<proteinExistence type="inferred from homology"/>
<evidence type="ECO:0000256" key="8">
    <source>
        <dbReference type="ARBA" id="ARBA00023277"/>
    </source>
</evidence>
<dbReference type="PROSITE" id="PS00809">
    <property type="entry name" value="ADP_GLC_PYROPHOSPH_2"/>
    <property type="match status" value="1"/>
</dbReference>